<dbReference type="AlphaFoldDB" id="A0AAV4RK56"/>
<protein>
    <submittedName>
        <fullName evidence="1">Uncharacterized protein</fullName>
    </submittedName>
</protein>
<gene>
    <name evidence="1" type="ORF">CDAR_291221</name>
</gene>
<dbReference type="EMBL" id="BPLQ01006342">
    <property type="protein sequence ID" value="GIY21727.1"/>
    <property type="molecule type" value="Genomic_DNA"/>
</dbReference>
<sequence length="67" mass="7597">MQFELTALAKACFSEYSVSMLQIGSLVRKGDRRIKTLWISLLLSKDNSMNGVQMTCQLEKYGFVGFL</sequence>
<proteinExistence type="predicted"/>
<name>A0AAV4RK56_9ARAC</name>
<keyword evidence="2" id="KW-1185">Reference proteome</keyword>
<comment type="caution">
    <text evidence="1">The sequence shown here is derived from an EMBL/GenBank/DDBJ whole genome shotgun (WGS) entry which is preliminary data.</text>
</comment>
<organism evidence="1 2">
    <name type="scientific">Caerostris darwini</name>
    <dbReference type="NCBI Taxonomy" id="1538125"/>
    <lineage>
        <taxon>Eukaryota</taxon>
        <taxon>Metazoa</taxon>
        <taxon>Ecdysozoa</taxon>
        <taxon>Arthropoda</taxon>
        <taxon>Chelicerata</taxon>
        <taxon>Arachnida</taxon>
        <taxon>Araneae</taxon>
        <taxon>Araneomorphae</taxon>
        <taxon>Entelegynae</taxon>
        <taxon>Araneoidea</taxon>
        <taxon>Araneidae</taxon>
        <taxon>Caerostris</taxon>
    </lineage>
</organism>
<dbReference type="Proteomes" id="UP001054837">
    <property type="component" value="Unassembled WGS sequence"/>
</dbReference>
<evidence type="ECO:0000313" key="2">
    <source>
        <dbReference type="Proteomes" id="UP001054837"/>
    </source>
</evidence>
<accession>A0AAV4RK56</accession>
<evidence type="ECO:0000313" key="1">
    <source>
        <dbReference type="EMBL" id="GIY21727.1"/>
    </source>
</evidence>
<reference evidence="1 2" key="1">
    <citation type="submission" date="2021-06" db="EMBL/GenBank/DDBJ databases">
        <title>Caerostris darwini draft genome.</title>
        <authorList>
            <person name="Kono N."/>
            <person name="Arakawa K."/>
        </authorList>
    </citation>
    <scope>NUCLEOTIDE SEQUENCE [LARGE SCALE GENOMIC DNA]</scope>
</reference>